<dbReference type="EMBL" id="HACM01002268">
    <property type="protein sequence ID" value="CRZ02710.1"/>
    <property type="molecule type" value="Transcribed_RNA"/>
</dbReference>
<sequence>MANLRFEINSPGISVCHSVLLLFCVIRWVVLCLNTCVDDGVACFGHGLNQPSILLHDPPNQVVLGDARRDWGATFMATYRAGLYFGDTGLATCMATWRKYIWVVQLTETN</sequence>
<dbReference type="AlphaFoldDB" id="A0A0H5QKP4"/>
<proteinExistence type="predicted"/>
<protein>
    <submittedName>
        <fullName evidence="1">Uncharacterized protein</fullName>
    </submittedName>
</protein>
<reference evidence="1" key="1">
    <citation type="submission" date="2015-04" db="EMBL/GenBank/DDBJ databases">
        <title>The genome sequence of the plant pathogenic Rhizarian Plasmodiophora brassicae reveals insights in its biotrophic life cycle and the origin of chitin synthesis.</title>
        <authorList>
            <person name="Schwelm A."/>
            <person name="Fogelqvist J."/>
            <person name="Knaust A."/>
            <person name="Julke S."/>
            <person name="Lilja T."/>
            <person name="Dhandapani V."/>
            <person name="Bonilla-Rosso G."/>
            <person name="Karlsson M."/>
            <person name="Shevchenko A."/>
            <person name="Choi S.R."/>
            <person name="Kim H.G."/>
            <person name="Park J.Y."/>
            <person name="Lim Y.P."/>
            <person name="Ludwig-Muller J."/>
            <person name="Dixelius C."/>
        </authorList>
    </citation>
    <scope>NUCLEOTIDE SEQUENCE</scope>
    <source>
        <tissue evidence="1">Potato root galls</tissue>
    </source>
</reference>
<name>A0A0H5QKP4_9EUKA</name>
<accession>A0A0H5QKP4</accession>
<evidence type="ECO:0000313" key="1">
    <source>
        <dbReference type="EMBL" id="CRZ02710.1"/>
    </source>
</evidence>
<organism evidence="1">
    <name type="scientific">Spongospora subterranea</name>
    <dbReference type="NCBI Taxonomy" id="70186"/>
    <lineage>
        <taxon>Eukaryota</taxon>
        <taxon>Sar</taxon>
        <taxon>Rhizaria</taxon>
        <taxon>Endomyxa</taxon>
        <taxon>Phytomyxea</taxon>
        <taxon>Plasmodiophorida</taxon>
        <taxon>Plasmodiophoridae</taxon>
        <taxon>Spongospora</taxon>
    </lineage>
</organism>